<dbReference type="EMBL" id="MDYQ01000007">
    <property type="protein sequence ID" value="PRP88923.1"/>
    <property type="molecule type" value="Genomic_DNA"/>
</dbReference>
<dbReference type="NCBIfam" id="TIGR00018">
    <property type="entry name" value="panC"/>
    <property type="match status" value="1"/>
</dbReference>
<keyword evidence="8" id="KW-0067">ATP-binding</keyword>
<dbReference type="InterPro" id="IPR042176">
    <property type="entry name" value="Pantoate_ligase_C"/>
</dbReference>
<evidence type="ECO:0000256" key="10">
    <source>
        <dbReference type="ARBA" id="ARBA00032806"/>
    </source>
</evidence>
<dbReference type="GO" id="GO:0005524">
    <property type="term" value="F:ATP binding"/>
    <property type="evidence" value="ECO:0007669"/>
    <property type="project" value="UniProtKB-KW"/>
</dbReference>
<dbReference type="UniPathway" id="UPA00028">
    <property type="reaction ID" value="UER00005"/>
</dbReference>
<evidence type="ECO:0000256" key="9">
    <source>
        <dbReference type="ARBA" id="ARBA00029902"/>
    </source>
</evidence>
<sequence>MQVVNTIKQLRTLRATLAKNNKSVGLVPTMGYLHQGHLSLVREAKRKTDAVGVTIFVNPLQFGPTEDFTTYPRAMERDLDMLRSENVDFVFCPTPEEMYPTSETQQEAKRHLMLHTESRTWVQVEGMDELTREGSSRKGHFRGVATVVTKLFNIVQPDKAFFGQKDGMQCIVIKKMVNDLNVPVEIDICDTMREEDGLAMSSRNVYLNPQQRAIAPTLYRALQCAARSVHEGERRVSEIVRAAEEEIRRCEGLVLDYIVVSDMNAGVDLDRESRVEDNTHLMISGAMWNGKTRLIDNIVLQL</sequence>
<evidence type="ECO:0000256" key="3">
    <source>
        <dbReference type="ARBA" id="ARBA00012219"/>
    </source>
</evidence>
<proteinExistence type="inferred from homology"/>
<protein>
    <recommendedName>
        <fullName evidence="4">Pantoate--beta-alanine ligase</fullName>
        <ecNumber evidence="3">6.3.2.1</ecNumber>
    </recommendedName>
    <alternativeName>
        <fullName evidence="10">Pantoate-activating enzyme</fullName>
    </alternativeName>
    <alternativeName>
        <fullName evidence="9">Pantothenate synthetase</fullName>
    </alternativeName>
</protein>
<comment type="catalytic activity">
    <reaction evidence="11">
        <text>(R)-pantoate + beta-alanine + ATP = (R)-pantothenate + AMP + diphosphate + H(+)</text>
        <dbReference type="Rhea" id="RHEA:10912"/>
        <dbReference type="ChEBI" id="CHEBI:15378"/>
        <dbReference type="ChEBI" id="CHEBI:15980"/>
        <dbReference type="ChEBI" id="CHEBI:29032"/>
        <dbReference type="ChEBI" id="CHEBI:30616"/>
        <dbReference type="ChEBI" id="CHEBI:33019"/>
        <dbReference type="ChEBI" id="CHEBI:57966"/>
        <dbReference type="ChEBI" id="CHEBI:456215"/>
        <dbReference type="EC" id="6.3.2.1"/>
    </reaction>
</comment>
<keyword evidence="5" id="KW-0436">Ligase</keyword>
<dbReference type="InParanoid" id="A0A2P6NY84"/>
<evidence type="ECO:0000256" key="1">
    <source>
        <dbReference type="ARBA" id="ARBA00004990"/>
    </source>
</evidence>
<dbReference type="Pfam" id="PF02569">
    <property type="entry name" value="Pantoate_ligase"/>
    <property type="match status" value="1"/>
</dbReference>
<keyword evidence="6" id="KW-0566">Pantothenate biosynthesis</keyword>
<name>A0A2P6NY84_9EUKA</name>
<comment type="pathway">
    <text evidence="1">Cofactor biosynthesis; (R)-pantothenate biosynthesis; (R)-pantothenate from (R)-pantoate and beta-alanine: step 1/1.</text>
</comment>
<dbReference type="SUPFAM" id="SSF52374">
    <property type="entry name" value="Nucleotidylyl transferase"/>
    <property type="match status" value="1"/>
</dbReference>
<evidence type="ECO:0000256" key="5">
    <source>
        <dbReference type="ARBA" id="ARBA00022598"/>
    </source>
</evidence>
<gene>
    <name evidence="12" type="ORF">PROFUN_00391</name>
</gene>
<dbReference type="GO" id="GO:0004592">
    <property type="term" value="F:pantoate-beta-alanine ligase activity"/>
    <property type="evidence" value="ECO:0007669"/>
    <property type="project" value="UniProtKB-EC"/>
</dbReference>
<dbReference type="HAMAP" id="MF_00158">
    <property type="entry name" value="PanC"/>
    <property type="match status" value="1"/>
</dbReference>
<dbReference type="FunCoup" id="A0A2P6NY84">
    <property type="interactions" value="77"/>
</dbReference>
<evidence type="ECO:0000313" key="13">
    <source>
        <dbReference type="Proteomes" id="UP000241769"/>
    </source>
</evidence>
<dbReference type="STRING" id="1890364.A0A2P6NY84"/>
<evidence type="ECO:0000256" key="2">
    <source>
        <dbReference type="ARBA" id="ARBA00009256"/>
    </source>
</evidence>
<dbReference type="InterPro" id="IPR003721">
    <property type="entry name" value="Pantoate_ligase"/>
</dbReference>
<comment type="similarity">
    <text evidence="2">Belongs to the pantothenate synthetase family.</text>
</comment>
<evidence type="ECO:0000256" key="4">
    <source>
        <dbReference type="ARBA" id="ARBA00015647"/>
    </source>
</evidence>
<dbReference type="InterPro" id="IPR004821">
    <property type="entry name" value="Cyt_trans-like"/>
</dbReference>
<accession>A0A2P6NY84</accession>
<dbReference type="Gene3D" id="3.40.50.620">
    <property type="entry name" value="HUPs"/>
    <property type="match status" value="1"/>
</dbReference>
<dbReference type="PANTHER" id="PTHR21299:SF1">
    <property type="entry name" value="PANTOATE--BETA-ALANINE LIGASE"/>
    <property type="match status" value="1"/>
</dbReference>
<dbReference type="NCBIfam" id="TIGR00125">
    <property type="entry name" value="cyt_tran_rel"/>
    <property type="match status" value="1"/>
</dbReference>
<reference evidence="12 13" key="1">
    <citation type="journal article" date="2018" name="Genome Biol. Evol.">
        <title>Multiple Roots of Fruiting Body Formation in Amoebozoa.</title>
        <authorList>
            <person name="Hillmann F."/>
            <person name="Forbes G."/>
            <person name="Novohradska S."/>
            <person name="Ferling I."/>
            <person name="Riege K."/>
            <person name="Groth M."/>
            <person name="Westermann M."/>
            <person name="Marz M."/>
            <person name="Spaller T."/>
            <person name="Winckler T."/>
            <person name="Schaap P."/>
            <person name="Glockner G."/>
        </authorList>
    </citation>
    <scope>NUCLEOTIDE SEQUENCE [LARGE SCALE GENOMIC DNA]</scope>
    <source>
        <strain evidence="12 13">Jena</strain>
    </source>
</reference>
<dbReference type="EC" id="6.3.2.1" evidence="3"/>
<dbReference type="InterPro" id="IPR014729">
    <property type="entry name" value="Rossmann-like_a/b/a_fold"/>
</dbReference>
<dbReference type="FunFam" id="3.40.50.620:FF:000013">
    <property type="entry name" value="Pantothenate synthetase"/>
    <property type="match status" value="1"/>
</dbReference>
<dbReference type="Gene3D" id="3.30.1300.10">
    <property type="entry name" value="Pantoate-beta-alanine ligase, C-terminal domain"/>
    <property type="match status" value="1"/>
</dbReference>
<comment type="caution">
    <text evidence="12">The sequence shown here is derived from an EMBL/GenBank/DDBJ whole genome shotgun (WGS) entry which is preliminary data.</text>
</comment>
<dbReference type="GO" id="GO:0015940">
    <property type="term" value="P:pantothenate biosynthetic process"/>
    <property type="evidence" value="ECO:0007669"/>
    <property type="project" value="UniProtKB-UniPathway"/>
</dbReference>
<dbReference type="AlphaFoldDB" id="A0A2P6NY84"/>
<dbReference type="Proteomes" id="UP000241769">
    <property type="component" value="Unassembled WGS sequence"/>
</dbReference>
<evidence type="ECO:0000256" key="8">
    <source>
        <dbReference type="ARBA" id="ARBA00022840"/>
    </source>
</evidence>
<evidence type="ECO:0000256" key="7">
    <source>
        <dbReference type="ARBA" id="ARBA00022741"/>
    </source>
</evidence>
<evidence type="ECO:0000256" key="6">
    <source>
        <dbReference type="ARBA" id="ARBA00022655"/>
    </source>
</evidence>
<keyword evidence="13" id="KW-1185">Reference proteome</keyword>
<dbReference type="PANTHER" id="PTHR21299">
    <property type="entry name" value="CYTIDYLATE KINASE/PANTOATE-BETA-ALANINE LIGASE"/>
    <property type="match status" value="1"/>
</dbReference>
<evidence type="ECO:0000313" key="12">
    <source>
        <dbReference type="EMBL" id="PRP88923.1"/>
    </source>
</evidence>
<keyword evidence="7" id="KW-0547">Nucleotide-binding</keyword>
<dbReference type="CDD" id="cd00560">
    <property type="entry name" value="PanC"/>
    <property type="match status" value="1"/>
</dbReference>
<organism evidence="12 13">
    <name type="scientific">Planoprotostelium fungivorum</name>
    <dbReference type="NCBI Taxonomy" id="1890364"/>
    <lineage>
        <taxon>Eukaryota</taxon>
        <taxon>Amoebozoa</taxon>
        <taxon>Evosea</taxon>
        <taxon>Variosea</taxon>
        <taxon>Cavosteliida</taxon>
        <taxon>Cavosteliaceae</taxon>
        <taxon>Planoprotostelium</taxon>
    </lineage>
</organism>
<dbReference type="OrthoDB" id="2020436at2759"/>
<evidence type="ECO:0000256" key="11">
    <source>
        <dbReference type="ARBA" id="ARBA00048258"/>
    </source>
</evidence>